<protein>
    <recommendedName>
        <fullName evidence="5">ATP-grasp domain-containing protein</fullName>
    </recommendedName>
</protein>
<evidence type="ECO:0000256" key="2">
    <source>
        <dbReference type="ARBA" id="ARBA00022741"/>
    </source>
</evidence>
<comment type="caution">
    <text evidence="6">The sequence shown here is derived from an EMBL/GenBank/DDBJ whole genome shotgun (WGS) entry which is preliminary data.</text>
</comment>
<dbReference type="EMBL" id="JACCFJ010000001">
    <property type="protein sequence ID" value="NYI85651.1"/>
    <property type="molecule type" value="Genomic_DNA"/>
</dbReference>
<name>A0A853ASY9_9PSEU</name>
<accession>A0A853ASY9</accession>
<evidence type="ECO:0000256" key="4">
    <source>
        <dbReference type="PROSITE-ProRule" id="PRU00409"/>
    </source>
</evidence>
<reference evidence="6 7" key="1">
    <citation type="submission" date="2020-07" db="EMBL/GenBank/DDBJ databases">
        <title>Sequencing the genomes of 1000 actinobacteria strains.</title>
        <authorList>
            <person name="Klenk H.-P."/>
        </authorList>
    </citation>
    <scope>NUCLEOTIDE SEQUENCE [LARGE SCALE GENOMIC DNA]</scope>
    <source>
        <strain evidence="6 7">DSM 44065</strain>
    </source>
</reference>
<dbReference type="PROSITE" id="PS00867">
    <property type="entry name" value="CPSASE_2"/>
    <property type="match status" value="1"/>
</dbReference>
<evidence type="ECO:0000313" key="7">
    <source>
        <dbReference type="Proteomes" id="UP000587002"/>
    </source>
</evidence>
<dbReference type="GO" id="GO:0005524">
    <property type="term" value="F:ATP binding"/>
    <property type="evidence" value="ECO:0007669"/>
    <property type="project" value="UniProtKB-UniRule"/>
</dbReference>
<feature type="domain" description="ATP-grasp" evidence="5">
    <location>
        <begin position="82"/>
        <end position="321"/>
    </location>
</feature>
<keyword evidence="2 4" id="KW-0547">Nucleotide-binding</keyword>
<keyword evidence="1" id="KW-0436">Ligase</keyword>
<organism evidence="6 7">
    <name type="scientific">Saccharopolyspora hordei</name>
    <dbReference type="NCBI Taxonomy" id="1838"/>
    <lineage>
        <taxon>Bacteria</taxon>
        <taxon>Bacillati</taxon>
        <taxon>Actinomycetota</taxon>
        <taxon>Actinomycetes</taxon>
        <taxon>Pseudonocardiales</taxon>
        <taxon>Pseudonocardiaceae</taxon>
        <taxon>Saccharopolyspora</taxon>
    </lineage>
</organism>
<sequence length="423" mass="47028">MAERSKNVFVLGPDDRNLALLRELEQRSPYRFHPLLDKGDLMFREVTPADHIEAAQRLLDSFDGSVDAIIGYWDFPVSSLVPILCTRNGLPGPSLESVVTCEHKYWSRLEQRKVTDAHPGFGLVDLDDPRPPPGLSFPMWLKPVKSYSSDLAFEVTDESGLADAAAEIRQGIGHVGEAFDFLLSMLELPPEIAEAGGQACLAEEEVSGVQLTVEGYCHGGETHVYGVIDSVCYPDTSSFLRYQYPSALPEQVQDRVASTAVAVMQQIGLDDSMFNIEFFWNEEQDALYVLEINPRLSQSHAPLFKHVDGASNLECMVQLALGETPEMPHRQGEHAVAAKWYRRAFRDAFVRATPSAEHVAQLQEEMPDAIIDIVAEEGHRLSELPTQDSYSYELFAAYLGAQDAEDLTAKYEKCVSALPFTLT</sequence>
<dbReference type="RefSeq" id="WP_179723523.1">
    <property type="nucleotide sequence ID" value="NZ_BAABFH010000001.1"/>
</dbReference>
<dbReference type="Gene3D" id="3.30.470.20">
    <property type="entry name" value="ATP-grasp fold, B domain"/>
    <property type="match status" value="1"/>
</dbReference>
<dbReference type="GO" id="GO:0046872">
    <property type="term" value="F:metal ion binding"/>
    <property type="evidence" value="ECO:0007669"/>
    <property type="project" value="InterPro"/>
</dbReference>
<gene>
    <name evidence="6" type="ORF">HNR68_004281</name>
</gene>
<dbReference type="Pfam" id="PF13535">
    <property type="entry name" value="ATP-grasp_4"/>
    <property type="match status" value="1"/>
</dbReference>
<dbReference type="InterPro" id="IPR011761">
    <property type="entry name" value="ATP-grasp"/>
</dbReference>
<dbReference type="AlphaFoldDB" id="A0A853ASY9"/>
<keyword evidence="7" id="KW-1185">Reference proteome</keyword>
<evidence type="ECO:0000256" key="3">
    <source>
        <dbReference type="ARBA" id="ARBA00022840"/>
    </source>
</evidence>
<dbReference type="Proteomes" id="UP000587002">
    <property type="component" value="Unassembled WGS sequence"/>
</dbReference>
<dbReference type="PANTHER" id="PTHR43585:SF2">
    <property type="entry name" value="ATP-GRASP ENZYME FSQD"/>
    <property type="match status" value="1"/>
</dbReference>
<dbReference type="InterPro" id="IPR005479">
    <property type="entry name" value="CPAse_ATP-bd"/>
</dbReference>
<keyword evidence="3 4" id="KW-0067">ATP-binding</keyword>
<evidence type="ECO:0000256" key="1">
    <source>
        <dbReference type="ARBA" id="ARBA00022598"/>
    </source>
</evidence>
<evidence type="ECO:0000259" key="5">
    <source>
        <dbReference type="PROSITE" id="PS50975"/>
    </source>
</evidence>
<dbReference type="InterPro" id="IPR052032">
    <property type="entry name" value="ATP-dep_AA_Ligase"/>
</dbReference>
<dbReference type="PROSITE" id="PS50975">
    <property type="entry name" value="ATP_GRASP"/>
    <property type="match status" value="1"/>
</dbReference>
<dbReference type="GO" id="GO:0016874">
    <property type="term" value="F:ligase activity"/>
    <property type="evidence" value="ECO:0007669"/>
    <property type="project" value="UniProtKB-KW"/>
</dbReference>
<dbReference type="SUPFAM" id="SSF56059">
    <property type="entry name" value="Glutathione synthetase ATP-binding domain-like"/>
    <property type="match status" value="1"/>
</dbReference>
<evidence type="ECO:0000313" key="6">
    <source>
        <dbReference type="EMBL" id="NYI85651.1"/>
    </source>
</evidence>
<proteinExistence type="predicted"/>
<dbReference type="PANTHER" id="PTHR43585">
    <property type="entry name" value="FUMIPYRROLE BIOSYNTHESIS PROTEIN C"/>
    <property type="match status" value="1"/>
</dbReference>